<accession>M5K3D7</accession>
<protein>
    <submittedName>
        <fullName evidence="6">Integrase</fullName>
    </submittedName>
</protein>
<evidence type="ECO:0000313" key="7">
    <source>
        <dbReference type="Proteomes" id="UP000011971"/>
    </source>
</evidence>
<dbReference type="SUPFAM" id="SSF56349">
    <property type="entry name" value="DNA breaking-rejoining enzymes"/>
    <property type="match status" value="1"/>
</dbReference>
<keyword evidence="3" id="KW-0238">DNA-binding</keyword>
<comment type="caution">
    <text evidence="6">The sequence shown here is derived from an EMBL/GenBank/DDBJ whole genome shotgun (WGS) entry which is preliminary data.</text>
</comment>
<sequence>MGASAINLSQLVERYGNQLWQGGQHKATAMGYLYEIAEIKKTPFTVFRSTDFDEIIAELKKRENKNSTINRKIFALTKLLRAAVEDDVIPNVPVFKRLQENTSLRYLSVSEEKKLIEAIAEKSESFAALTSFLLDTGMTLGEAIALRWESIVAGEVRVVESPMGTGRTLPLTERASRSVRTMVSEPRGPFSRILQPKYRAVWNEAKHDIGLGHDQAIVPTILRHTCACRLVIQGLDLRLIQRWLGNRNYKSMIRYEELSSQDNFDLCVSALERF</sequence>
<dbReference type="InterPro" id="IPR050090">
    <property type="entry name" value="Tyrosine_recombinase_XerCD"/>
</dbReference>
<dbReference type="Gene3D" id="1.10.150.130">
    <property type="match status" value="1"/>
</dbReference>
<gene>
    <name evidence="6" type="ORF">D584_05108</name>
</gene>
<dbReference type="InterPro" id="IPR010998">
    <property type="entry name" value="Integrase_recombinase_N"/>
</dbReference>
<dbReference type="GO" id="GO:0003677">
    <property type="term" value="F:DNA binding"/>
    <property type="evidence" value="ECO:0007669"/>
    <property type="project" value="UniProtKB-KW"/>
</dbReference>
<evidence type="ECO:0000256" key="2">
    <source>
        <dbReference type="ARBA" id="ARBA00022908"/>
    </source>
</evidence>
<dbReference type="RefSeq" id="WP_006470888.1">
    <property type="nucleotide sequence ID" value="NZ_AOGE01000011.1"/>
</dbReference>
<keyword evidence="4" id="KW-0233">DNA recombination</keyword>
<name>M5K3D7_9HYPH</name>
<evidence type="ECO:0000313" key="6">
    <source>
        <dbReference type="EMBL" id="ELT50296.1"/>
    </source>
</evidence>
<evidence type="ECO:0000256" key="1">
    <source>
        <dbReference type="ARBA" id="ARBA00008857"/>
    </source>
</evidence>
<reference evidence="6 7" key="1">
    <citation type="journal article" date="2013" name="Gut Pathog.">
        <title>Draft genome of Ochrobactrum intermedium strain M86 isolated from non-ulcer dyspeptic individual from India.</title>
        <authorList>
            <person name="Kulkarni G."/>
            <person name="Dhotre D."/>
            <person name="Dharne M."/>
            <person name="Shetty S."/>
            <person name="Chowdhury S."/>
            <person name="Misra V."/>
            <person name="Misra S."/>
            <person name="Patole M."/>
            <person name="Shouche Y."/>
        </authorList>
    </citation>
    <scope>NUCLEOTIDE SEQUENCE [LARGE SCALE GENOMIC DNA]</scope>
    <source>
        <strain evidence="6 7">M86</strain>
    </source>
</reference>
<organism evidence="6 7">
    <name type="scientific">Brucella intermedia M86</name>
    <dbReference type="NCBI Taxonomy" id="1234597"/>
    <lineage>
        <taxon>Bacteria</taxon>
        <taxon>Pseudomonadati</taxon>
        <taxon>Pseudomonadota</taxon>
        <taxon>Alphaproteobacteria</taxon>
        <taxon>Hyphomicrobiales</taxon>
        <taxon>Brucellaceae</taxon>
        <taxon>Brucella/Ochrobactrum group</taxon>
        <taxon>Brucella</taxon>
    </lineage>
</organism>
<dbReference type="AlphaFoldDB" id="M5K3D7"/>
<dbReference type="Gene3D" id="1.10.443.10">
    <property type="entry name" value="Intergrase catalytic core"/>
    <property type="match status" value="1"/>
</dbReference>
<evidence type="ECO:0000256" key="4">
    <source>
        <dbReference type="ARBA" id="ARBA00023172"/>
    </source>
</evidence>
<dbReference type="GO" id="GO:0015074">
    <property type="term" value="P:DNA integration"/>
    <property type="evidence" value="ECO:0007669"/>
    <property type="project" value="UniProtKB-KW"/>
</dbReference>
<dbReference type="EMBL" id="AOGE01000011">
    <property type="protein sequence ID" value="ELT50296.1"/>
    <property type="molecule type" value="Genomic_DNA"/>
</dbReference>
<dbReference type="GO" id="GO:0006310">
    <property type="term" value="P:DNA recombination"/>
    <property type="evidence" value="ECO:0007669"/>
    <property type="project" value="UniProtKB-KW"/>
</dbReference>
<dbReference type="InterPro" id="IPR002104">
    <property type="entry name" value="Integrase_catalytic"/>
</dbReference>
<dbReference type="InterPro" id="IPR011010">
    <property type="entry name" value="DNA_brk_join_enz"/>
</dbReference>
<dbReference type="PANTHER" id="PTHR30349">
    <property type="entry name" value="PHAGE INTEGRASE-RELATED"/>
    <property type="match status" value="1"/>
</dbReference>
<keyword evidence="2" id="KW-0229">DNA integration</keyword>
<dbReference type="Proteomes" id="UP000011971">
    <property type="component" value="Unassembled WGS sequence"/>
</dbReference>
<comment type="similarity">
    <text evidence="1">Belongs to the 'phage' integrase family.</text>
</comment>
<dbReference type="PROSITE" id="PS51898">
    <property type="entry name" value="TYR_RECOMBINASE"/>
    <property type="match status" value="1"/>
</dbReference>
<feature type="domain" description="Tyr recombinase" evidence="5">
    <location>
        <begin position="102"/>
        <end position="268"/>
    </location>
</feature>
<evidence type="ECO:0000256" key="3">
    <source>
        <dbReference type="ARBA" id="ARBA00023125"/>
    </source>
</evidence>
<dbReference type="OrthoDB" id="9808346at2"/>
<dbReference type="Pfam" id="PF00589">
    <property type="entry name" value="Phage_integrase"/>
    <property type="match status" value="1"/>
</dbReference>
<dbReference type="InterPro" id="IPR013762">
    <property type="entry name" value="Integrase-like_cat_sf"/>
</dbReference>
<evidence type="ECO:0000259" key="5">
    <source>
        <dbReference type="PROSITE" id="PS51898"/>
    </source>
</evidence>
<dbReference type="CDD" id="cd00796">
    <property type="entry name" value="INT_Rci_Hp1_C"/>
    <property type="match status" value="1"/>
</dbReference>
<proteinExistence type="inferred from homology"/>
<dbReference type="PANTHER" id="PTHR30349:SF64">
    <property type="entry name" value="PROPHAGE INTEGRASE INTD-RELATED"/>
    <property type="match status" value="1"/>
</dbReference>